<reference evidence="7" key="1">
    <citation type="journal article" date="2019" name="Int. J. Syst. Evol. Microbiol.">
        <title>The Global Catalogue of Microorganisms (GCM) 10K type strain sequencing project: providing services to taxonomists for standard genome sequencing and annotation.</title>
        <authorList>
            <consortium name="The Broad Institute Genomics Platform"/>
            <consortium name="The Broad Institute Genome Sequencing Center for Infectious Disease"/>
            <person name="Wu L."/>
            <person name="Ma J."/>
        </authorList>
    </citation>
    <scope>NUCLEOTIDE SEQUENCE [LARGE SCALE GENOMIC DNA]</scope>
    <source>
        <strain evidence="7">KCTC 62164</strain>
    </source>
</reference>
<evidence type="ECO:0000313" key="7">
    <source>
        <dbReference type="Proteomes" id="UP001595444"/>
    </source>
</evidence>
<keyword evidence="4 5" id="KW-0472">Membrane</keyword>
<keyword evidence="3 5" id="KW-1133">Transmembrane helix</keyword>
<evidence type="ECO:0000313" key="6">
    <source>
        <dbReference type="EMBL" id="MFC3051154.1"/>
    </source>
</evidence>
<feature type="transmembrane region" description="Helical" evidence="5">
    <location>
        <begin position="248"/>
        <end position="266"/>
    </location>
</feature>
<keyword evidence="2 5" id="KW-0812">Transmembrane</keyword>
<feature type="transmembrane region" description="Helical" evidence="5">
    <location>
        <begin position="12"/>
        <end position="41"/>
    </location>
</feature>
<comment type="subcellular location">
    <subcellularLocation>
        <location evidence="5">Cell membrane</location>
        <topology evidence="5">Multi-pass membrane protein</topology>
    </subcellularLocation>
    <subcellularLocation>
        <location evidence="1">Membrane</location>
        <topology evidence="1">Multi-pass membrane protein</topology>
    </subcellularLocation>
</comment>
<organism evidence="6 7">
    <name type="scientific">Kordiimonas pumila</name>
    <dbReference type="NCBI Taxonomy" id="2161677"/>
    <lineage>
        <taxon>Bacteria</taxon>
        <taxon>Pseudomonadati</taxon>
        <taxon>Pseudomonadota</taxon>
        <taxon>Alphaproteobacteria</taxon>
        <taxon>Kordiimonadales</taxon>
        <taxon>Kordiimonadaceae</taxon>
        <taxon>Kordiimonas</taxon>
    </lineage>
</organism>
<feature type="transmembrane region" description="Helical" evidence="5">
    <location>
        <begin position="53"/>
        <end position="73"/>
    </location>
</feature>
<feature type="transmembrane region" description="Helical" evidence="5">
    <location>
        <begin position="150"/>
        <end position="170"/>
    </location>
</feature>
<dbReference type="RefSeq" id="WP_194211928.1">
    <property type="nucleotide sequence ID" value="NZ_CP061205.1"/>
</dbReference>
<sequence length="269" mass="28304">MIEILIDAFPLIVAGAGAGFLAGLLGIGGGIVTIPALFIVFEGIGIPIEWRMHCAIATSLTIIIATSISSVHAHNKKGGVDWSIMKDWWWPIMLGALAGSFFAKTLKTETLVYIFAAFATLVGLKMLLPLDKIKLGDKLPGGVFRFLNPGIIGFLSAIKGIGGGSFSVPYMTLYGVPIHRAVGTSSLAGLFISTFGGLGYFIEGRDVEGLPEGMAGFIHIPSVIVVASVAVFFAPLGAKAAHAIPRKILSILFGSFLVLATLRLILTVH</sequence>
<evidence type="ECO:0000256" key="5">
    <source>
        <dbReference type="RuleBase" id="RU363041"/>
    </source>
</evidence>
<dbReference type="Proteomes" id="UP001595444">
    <property type="component" value="Unassembled WGS sequence"/>
</dbReference>
<dbReference type="InterPro" id="IPR002781">
    <property type="entry name" value="TM_pro_TauE-like"/>
</dbReference>
<feature type="transmembrane region" description="Helical" evidence="5">
    <location>
        <begin position="214"/>
        <end position="236"/>
    </location>
</feature>
<comment type="similarity">
    <text evidence="5">Belongs to the 4-toluene sulfonate uptake permease (TSUP) (TC 2.A.102) family.</text>
</comment>
<evidence type="ECO:0000256" key="2">
    <source>
        <dbReference type="ARBA" id="ARBA00022692"/>
    </source>
</evidence>
<evidence type="ECO:0000256" key="4">
    <source>
        <dbReference type="ARBA" id="ARBA00023136"/>
    </source>
</evidence>
<feature type="transmembrane region" description="Helical" evidence="5">
    <location>
        <begin position="182"/>
        <end position="202"/>
    </location>
</feature>
<comment type="caution">
    <text evidence="6">The sequence shown here is derived from an EMBL/GenBank/DDBJ whole genome shotgun (WGS) entry which is preliminary data.</text>
</comment>
<name>A0ABV7D206_9PROT</name>
<feature type="transmembrane region" description="Helical" evidence="5">
    <location>
        <begin position="88"/>
        <end position="103"/>
    </location>
</feature>
<dbReference type="EMBL" id="JBHRSL010000002">
    <property type="protein sequence ID" value="MFC3051154.1"/>
    <property type="molecule type" value="Genomic_DNA"/>
</dbReference>
<accession>A0ABV7D206</accession>
<gene>
    <name evidence="6" type="ORF">ACFOKA_04475</name>
</gene>
<dbReference type="PANTHER" id="PTHR43483:SF3">
    <property type="entry name" value="MEMBRANE TRANSPORTER PROTEIN HI_0806-RELATED"/>
    <property type="match status" value="1"/>
</dbReference>
<evidence type="ECO:0000256" key="3">
    <source>
        <dbReference type="ARBA" id="ARBA00022989"/>
    </source>
</evidence>
<dbReference type="Pfam" id="PF01925">
    <property type="entry name" value="TauE"/>
    <property type="match status" value="1"/>
</dbReference>
<keyword evidence="5" id="KW-1003">Cell membrane</keyword>
<protein>
    <recommendedName>
        <fullName evidence="5">Probable membrane transporter protein</fullName>
    </recommendedName>
</protein>
<proteinExistence type="inferred from homology"/>
<dbReference type="PANTHER" id="PTHR43483">
    <property type="entry name" value="MEMBRANE TRANSPORTER PROTEIN HI_0806-RELATED"/>
    <property type="match status" value="1"/>
</dbReference>
<evidence type="ECO:0000256" key="1">
    <source>
        <dbReference type="ARBA" id="ARBA00004141"/>
    </source>
</evidence>
<feature type="transmembrane region" description="Helical" evidence="5">
    <location>
        <begin position="110"/>
        <end position="130"/>
    </location>
</feature>
<keyword evidence="7" id="KW-1185">Reference proteome</keyword>